<feature type="region of interest" description="Disordered" evidence="2">
    <location>
        <begin position="1325"/>
        <end position="1364"/>
    </location>
</feature>
<feature type="compositionally biased region" description="Polar residues" evidence="2">
    <location>
        <begin position="570"/>
        <end position="583"/>
    </location>
</feature>
<evidence type="ECO:0000256" key="1">
    <source>
        <dbReference type="SAM" id="Coils"/>
    </source>
</evidence>
<dbReference type="EMBL" id="BLZA01000009">
    <property type="protein sequence ID" value="GHJ84525.1"/>
    <property type="molecule type" value="Genomic_DNA"/>
</dbReference>
<feature type="compositionally biased region" description="Polar residues" evidence="2">
    <location>
        <begin position="1152"/>
        <end position="1163"/>
    </location>
</feature>
<keyword evidence="1" id="KW-0175">Coiled coil</keyword>
<gene>
    <name evidence="3" type="ORF">NliqN6_0927</name>
</gene>
<keyword evidence="4" id="KW-1185">Reference proteome</keyword>
<evidence type="ECO:0000256" key="2">
    <source>
        <dbReference type="SAM" id="MobiDB-lite"/>
    </source>
</evidence>
<evidence type="ECO:0000313" key="3">
    <source>
        <dbReference type="EMBL" id="GHJ84525.1"/>
    </source>
</evidence>
<feature type="region of interest" description="Disordered" evidence="2">
    <location>
        <begin position="715"/>
        <end position="745"/>
    </location>
</feature>
<proteinExistence type="predicted"/>
<name>A0A8H3TQ44_9TREE</name>
<feature type="compositionally biased region" description="Low complexity" evidence="2">
    <location>
        <begin position="654"/>
        <end position="663"/>
    </location>
</feature>
<feature type="region of interest" description="Disordered" evidence="2">
    <location>
        <begin position="1"/>
        <end position="30"/>
    </location>
</feature>
<protein>
    <submittedName>
        <fullName evidence="3">Uncharacterized protein</fullName>
    </submittedName>
</protein>
<feature type="region of interest" description="Disordered" evidence="2">
    <location>
        <begin position="1114"/>
        <end position="1171"/>
    </location>
</feature>
<accession>A0A8H3TQ44</accession>
<feature type="coiled-coil region" evidence="1">
    <location>
        <begin position="136"/>
        <end position="203"/>
    </location>
</feature>
<organism evidence="3 4">
    <name type="scientific">Naganishia liquefaciens</name>
    <dbReference type="NCBI Taxonomy" id="104408"/>
    <lineage>
        <taxon>Eukaryota</taxon>
        <taxon>Fungi</taxon>
        <taxon>Dikarya</taxon>
        <taxon>Basidiomycota</taxon>
        <taxon>Agaricomycotina</taxon>
        <taxon>Tremellomycetes</taxon>
        <taxon>Filobasidiales</taxon>
        <taxon>Filobasidiaceae</taxon>
        <taxon>Naganishia</taxon>
    </lineage>
</organism>
<feature type="compositionally biased region" description="Basic and acidic residues" evidence="2">
    <location>
        <begin position="726"/>
        <end position="741"/>
    </location>
</feature>
<feature type="region of interest" description="Disordered" evidence="2">
    <location>
        <begin position="96"/>
        <end position="116"/>
    </location>
</feature>
<evidence type="ECO:0000313" key="4">
    <source>
        <dbReference type="Proteomes" id="UP000620104"/>
    </source>
</evidence>
<feature type="region of interest" description="Disordered" evidence="2">
    <location>
        <begin position="564"/>
        <end position="669"/>
    </location>
</feature>
<comment type="caution">
    <text evidence="3">The sequence shown here is derived from an EMBL/GenBank/DDBJ whole genome shotgun (WGS) entry which is preliminary data.</text>
</comment>
<sequence length="1364" mass="149339">MELPSPDPHHPDPTSPPATPSNASTSEQEAHARSFILVTSSAPTPVIQWFLLTHHAAPASSSSPVINAASNALMNDPLLVQSLTLEQVAPLPSVVNPRSRTARKTAPASAAEPSPGLKALVHQAAKRFVALLRRPRDLHNQENQDLRQLLEQQERDHRQALQQVIEQQERDHRQALQKLLEEQERKQRQALKLQKREKDLQRRFQLRQARQAWAAERERSKAIRVEREWRLYLAVPTGEKDLVVYQVRAFGLPWFKQEEGDVWVIVLLYASIFGISLAGTASWETDESEAIPIDQQLLADSACCCDEDDHDTPTAVVNVTIGAENIDASPLIAEDLKTIVRDPVASREISHAIPAAADRHFAFDAALDVSHDAFVRKPVTSNATDRSTKARSFIELSPPITCLLPKKSIPSQGTFNEDAKTAVDAAKKVRQEVLFTSGSWYKQCQTKTIYEHDRMWNDGEEVTFEKEQRKTIQKQLENSPSHHVLNEAQDTALARSAEDAQVDAQDLARVISETAEEVLPDPTWRNSLEMPGAQYLDEVESTVGEPHVPTPRIENLPIIGVSTEPADELFTNNPVKDQNASLTRSEDENDAREGAGLPEGTVEGALSEIMIAEGVRDPRILEDPSEEQGIEGRANSPVQDDGEGERTAHPVHEGVGVTGSSSSRDGRSYDPWGALVQPLKLDDEAEKVDAIGTSEYAPCSPLIKLDDYAQKVEALATSENSSPPNKMDDHAEKVEAPETSEKAPCSPLIEMDGEAEKVEALGTSENAPCSPLIEMDGEAEKVEAHGTFENAPCSPPIKTDDHAEKVEALATSENSSPPNKMDDHAEKVEALGTSENAPCSPLIEMDGEAEKVEAHGTSENAPCSPLIEMDGKAEKVEALGTFENAPCSPPIEMDGEAEKVEALATSENVPCLPPKAFQPRVDFRRDYVLTLPQHLASVTIATWPVRMLRFDHAPPVDCALGTDSSPVATNKGDGNSSVFSDRPSGVTFPCRVYLPRSSFEDRASSFLQSRSLHPPALDRMDDKALQGSRDALFPCVTGEDLDRASTNAPHIAEEQPFVDFVDEDEQHDDARISGVVDDNLRQDPINAARPIEQRVIEDVNADPTAVDTELQHTADQAVADAPIPEAKKGKTRRGTRGSGKNKKAKRVAEAQAKNTQGASQGQGLASKDRPTQQWNGLQARFLPPPTRQFAQQPAQASRYQSQAPLGAFGQMVNAHPNFALPWPPYMGPQCPHAMPQFGYIPFASPSSRPLYENHAQDCHLAHSPLFLSNARTPHAANAFAWGSSIHQPCQVTRPQLRSKAPVADDPTDYDVSGYVFRHSRPRQQVVAESALQTSQSDPGLHAFPERGKSSYTGRLRSGTGKSIS</sequence>
<reference evidence="3" key="1">
    <citation type="submission" date="2020-07" db="EMBL/GenBank/DDBJ databases">
        <title>Draft Genome Sequence of a Deep-Sea Yeast, Naganishia (Cryptococcus) liquefaciens strain N6.</title>
        <authorList>
            <person name="Han Y.W."/>
            <person name="Kajitani R."/>
            <person name="Morimoto H."/>
            <person name="Parhat M."/>
            <person name="Tsubouchi H."/>
            <person name="Bakenova O."/>
            <person name="Ogata M."/>
            <person name="Argunhan B."/>
            <person name="Aoki R."/>
            <person name="Kajiwara S."/>
            <person name="Itoh T."/>
            <person name="Iwasaki H."/>
        </authorList>
    </citation>
    <scope>NUCLEOTIDE SEQUENCE</scope>
    <source>
        <strain evidence="3">N6</strain>
    </source>
</reference>
<feature type="compositionally biased region" description="Basic residues" evidence="2">
    <location>
        <begin position="1129"/>
        <end position="1145"/>
    </location>
</feature>
<dbReference type="Proteomes" id="UP000620104">
    <property type="component" value="Unassembled WGS sequence"/>
</dbReference>